<keyword evidence="2" id="KW-1133">Transmembrane helix</keyword>
<dbReference type="SUPFAM" id="SSF141673">
    <property type="entry name" value="MOSC N-terminal domain-like"/>
    <property type="match status" value="1"/>
</dbReference>
<organism evidence="4 5">
    <name type="scientific">Hortaea werneckii EXF-2000</name>
    <dbReference type="NCBI Taxonomy" id="1157616"/>
    <lineage>
        <taxon>Eukaryota</taxon>
        <taxon>Fungi</taxon>
        <taxon>Dikarya</taxon>
        <taxon>Ascomycota</taxon>
        <taxon>Pezizomycotina</taxon>
        <taxon>Dothideomycetes</taxon>
        <taxon>Dothideomycetidae</taxon>
        <taxon>Mycosphaerellales</taxon>
        <taxon>Teratosphaeriaceae</taxon>
        <taxon>Hortaea</taxon>
    </lineage>
</organism>
<keyword evidence="2" id="KW-0472">Membrane</keyword>
<evidence type="ECO:0000256" key="2">
    <source>
        <dbReference type="SAM" id="Phobius"/>
    </source>
</evidence>
<gene>
    <name evidence="4" type="ORF">BTJ68_09556</name>
</gene>
<dbReference type="InterPro" id="IPR005303">
    <property type="entry name" value="MOCOS_middle"/>
</dbReference>
<evidence type="ECO:0000256" key="1">
    <source>
        <dbReference type="SAM" id="MobiDB-lite"/>
    </source>
</evidence>
<evidence type="ECO:0000259" key="3">
    <source>
        <dbReference type="PROSITE" id="PS51340"/>
    </source>
</evidence>
<feature type="transmembrane region" description="Helical" evidence="2">
    <location>
        <begin position="50"/>
        <end position="72"/>
    </location>
</feature>
<feature type="transmembrane region" description="Helical" evidence="2">
    <location>
        <begin position="581"/>
        <end position="604"/>
    </location>
</feature>
<sequence>MDLSFLWNVFGEARDTYAGLGRKMWRDLGQVYEDAKNFDPYNVDWNNVNWTAVFMFSVVIGFILIVIVANLLPESEAPGVQDGNTATGDPNGVVRREGDPPIPPPTEIVSLRVYPIKSCRGFEIDGTRLRPSGLTLDRNWMFISKSDRKFLTIRSDPSMTLIDTAVTESTAKSNKGEQLLTISIRNNDKPEEKSQSVAVPAFPTKAWLESNTTLSKVEIWEQETDAWEYGPEINALFTTFFGKEVALVYKGPTNRLCRVNGSKELYGAETPHHFADVMSLQIASEASLADLNRRLASAQASNDKPAFEPLTIERFRPNIIVRGRPSHPWEEDTWKRIRITTILPSEEALYKIDLDAVARCARCQVPNVDPDTAEKHPRQPWEELMRFRRVDKGGAARWKPCFGMLCIPKNGGKVAVGGKVEVLETTGSICMIRRRFRIFSFVRPPPPPSSTRRASSRTPPPEKMRRIIYGISLWAFLLAAALTIASIALPNWITYTAPTSDRTRPVHVSYGLHKRCSSVSGQCLPFPQYEDCLGEDRAFCSLWRSTGFLMNFAVVVELACLVAYVAVLVGGRMSREDGWKVLSPLLALCAVGQAVAMALVAYLYDNDNRFFVGWELDKSWILCTVSWSVLTINAVSVILARFCLPAEDDYELIPDEQ</sequence>
<dbReference type="PANTHER" id="PTHR14237:SF19">
    <property type="entry name" value="MITOCHONDRIAL AMIDOXIME REDUCING COMPONENT 1"/>
    <property type="match status" value="1"/>
</dbReference>
<dbReference type="SUPFAM" id="SSF50800">
    <property type="entry name" value="PK beta-barrel domain-like"/>
    <property type="match status" value="1"/>
</dbReference>
<name>A0A1Z5T1G0_HORWE</name>
<dbReference type="Pfam" id="PF03476">
    <property type="entry name" value="MOSC_N"/>
    <property type="match status" value="1"/>
</dbReference>
<accession>A0A1Z5T1G0</accession>
<dbReference type="EMBL" id="MUNK01000156">
    <property type="protein sequence ID" value="OTA28717.1"/>
    <property type="molecule type" value="Genomic_DNA"/>
</dbReference>
<keyword evidence="5" id="KW-1185">Reference proteome</keyword>
<dbReference type="Pfam" id="PF03473">
    <property type="entry name" value="MOSC"/>
    <property type="match status" value="1"/>
</dbReference>
<feature type="domain" description="MOSC" evidence="3">
    <location>
        <begin position="254"/>
        <end position="423"/>
    </location>
</feature>
<dbReference type="Proteomes" id="UP000194280">
    <property type="component" value="Unassembled WGS sequence"/>
</dbReference>
<dbReference type="VEuPathDB" id="FungiDB:BTJ68_09556"/>
<dbReference type="AlphaFoldDB" id="A0A1Z5T1G0"/>
<dbReference type="GO" id="GO:0030151">
    <property type="term" value="F:molybdenum ion binding"/>
    <property type="evidence" value="ECO:0007669"/>
    <property type="project" value="InterPro"/>
</dbReference>
<keyword evidence="2" id="KW-0812">Transmembrane</keyword>
<comment type="caution">
    <text evidence="4">The sequence shown here is derived from an EMBL/GenBank/DDBJ whole genome shotgun (WGS) entry which is preliminary data.</text>
</comment>
<feature type="transmembrane region" description="Helical" evidence="2">
    <location>
        <begin position="548"/>
        <end position="569"/>
    </location>
</feature>
<dbReference type="STRING" id="1157616.A0A1Z5T1G0"/>
<dbReference type="PROSITE" id="PS51340">
    <property type="entry name" value="MOSC"/>
    <property type="match status" value="1"/>
</dbReference>
<feature type="region of interest" description="Disordered" evidence="1">
    <location>
        <begin position="78"/>
        <end position="101"/>
    </location>
</feature>
<evidence type="ECO:0000313" key="4">
    <source>
        <dbReference type="EMBL" id="OTA28717.1"/>
    </source>
</evidence>
<proteinExistence type="predicted"/>
<dbReference type="PANTHER" id="PTHR14237">
    <property type="entry name" value="MOLYBDOPTERIN COFACTOR SULFURASE MOSC"/>
    <property type="match status" value="1"/>
</dbReference>
<dbReference type="GO" id="GO:0030170">
    <property type="term" value="F:pyridoxal phosphate binding"/>
    <property type="evidence" value="ECO:0007669"/>
    <property type="project" value="InterPro"/>
</dbReference>
<evidence type="ECO:0000313" key="5">
    <source>
        <dbReference type="Proteomes" id="UP000194280"/>
    </source>
</evidence>
<feature type="transmembrane region" description="Helical" evidence="2">
    <location>
        <begin position="467"/>
        <end position="489"/>
    </location>
</feature>
<dbReference type="InParanoid" id="A0A1Z5T1G0"/>
<dbReference type="OrthoDB" id="17255at2759"/>
<dbReference type="InterPro" id="IPR005302">
    <property type="entry name" value="MoCF_Sase_C"/>
</dbReference>
<feature type="transmembrane region" description="Helical" evidence="2">
    <location>
        <begin position="619"/>
        <end position="644"/>
    </location>
</feature>
<protein>
    <recommendedName>
        <fullName evidence="3">MOSC domain-containing protein</fullName>
    </recommendedName>
</protein>
<dbReference type="InterPro" id="IPR011037">
    <property type="entry name" value="Pyrv_Knase-like_insert_dom_sf"/>
</dbReference>
<dbReference type="GO" id="GO:0003824">
    <property type="term" value="F:catalytic activity"/>
    <property type="evidence" value="ECO:0007669"/>
    <property type="project" value="InterPro"/>
</dbReference>
<reference evidence="4 5" key="1">
    <citation type="submission" date="2017-01" db="EMBL/GenBank/DDBJ databases">
        <title>The recent genome duplication of the halophilic yeast Hortaea werneckii: insights from long-read sequencing.</title>
        <authorList>
            <person name="Sinha S."/>
            <person name="Flibotte S."/>
            <person name="Neira M."/>
            <person name="Lenassi M."/>
            <person name="Gostincar C."/>
            <person name="Stajich J.E."/>
            <person name="Nislow C.E."/>
        </authorList>
    </citation>
    <scope>NUCLEOTIDE SEQUENCE [LARGE SCALE GENOMIC DNA]</scope>
    <source>
        <strain evidence="4 5">EXF-2000</strain>
    </source>
</reference>